<dbReference type="GeneID" id="43587055"/>
<keyword evidence="2" id="KW-1185">Reference proteome</keyword>
<name>A0A5M6C8S7_9TREE</name>
<dbReference type="Gene3D" id="3.30.70.330">
    <property type="match status" value="1"/>
</dbReference>
<accession>A0A5M6C8S7</accession>
<evidence type="ECO:0000313" key="1">
    <source>
        <dbReference type="EMBL" id="WWD15978.1"/>
    </source>
</evidence>
<dbReference type="InterPro" id="IPR034772">
    <property type="entry name" value="CPSF6/7"/>
</dbReference>
<dbReference type="PANTHER" id="PTHR23204">
    <property type="entry name" value="CLEAVAGE AND POLYADENYLATION SPECIFIC FACTOR"/>
    <property type="match status" value="1"/>
</dbReference>
<dbReference type="RefSeq" id="XP_031862743.1">
    <property type="nucleotide sequence ID" value="XM_032002936.1"/>
</dbReference>
<organism evidence="1 2">
    <name type="scientific">Kwoniella shandongensis</name>
    <dbReference type="NCBI Taxonomy" id="1734106"/>
    <lineage>
        <taxon>Eukaryota</taxon>
        <taxon>Fungi</taxon>
        <taxon>Dikarya</taxon>
        <taxon>Basidiomycota</taxon>
        <taxon>Agaricomycotina</taxon>
        <taxon>Tremellomycetes</taxon>
        <taxon>Tremellales</taxon>
        <taxon>Cryptococcaceae</taxon>
        <taxon>Kwoniella</taxon>
    </lineage>
</organism>
<dbReference type="InterPro" id="IPR035979">
    <property type="entry name" value="RBD_domain_sf"/>
</dbReference>
<sequence>MQASNDEPAARPKSADGRIQITPPGEGGDNGVGVNEPKAEVMSKVKHASPRTATMAFPSRAVPLSKKFLGLDPSADEVDSVVIHDVHWWTNDADVVMLCEQIGFQIDNKDVLFMEHKVNGKSKGQAVINCHSKDNAIKLNNWFHLHTFQGKKIPSALASSALGNPLHPSNQDFPTVRPLSTALHSAVHHPTNSHGGVNFNRVAKTSRVGMHPANLGMGFPPNRGYTSGGYGAPNTQGMMMGTLPMDPAIAWSSQQPDYQMGNYGQ</sequence>
<proteinExistence type="predicted"/>
<dbReference type="GO" id="GO:0005634">
    <property type="term" value="C:nucleus"/>
    <property type="evidence" value="ECO:0007669"/>
    <property type="project" value="UniProtKB-SubCell"/>
</dbReference>
<dbReference type="InterPro" id="IPR012677">
    <property type="entry name" value="Nucleotide-bd_a/b_plait_sf"/>
</dbReference>
<dbReference type="SUPFAM" id="SSF54928">
    <property type="entry name" value="RNA-binding domain, RBD"/>
    <property type="match status" value="1"/>
</dbReference>
<dbReference type="OrthoDB" id="10065185at2759"/>
<protein>
    <submittedName>
        <fullName evidence="1">Uncharacterized protein</fullName>
    </submittedName>
</protein>
<dbReference type="Proteomes" id="UP000322225">
    <property type="component" value="Chromosome 1"/>
</dbReference>
<dbReference type="CDD" id="cd12372">
    <property type="entry name" value="RRM_CFIm68_CFIm59"/>
    <property type="match status" value="1"/>
</dbReference>
<evidence type="ECO:0000313" key="2">
    <source>
        <dbReference type="Proteomes" id="UP000322225"/>
    </source>
</evidence>
<dbReference type="EMBL" id="CP144051">
    <property type="protein sequence ID" value="WWD15978.1"/>
    <property type="molecule type" value="Genomic_DNA"/>
</dbReference>
<reference evidence="1" key="1">
    <citation type="submission" date="2017-08" db="EMBL/GenBank/DDBJ databases">
        <authorList>
            <person name="Cuomo C."/>
            <person name="Billmyre B."/>
            <person name="Heitman J."/>
        </authorList>
    </citation>
    <scope>NUCLEOTIDE SEQUENCE</scope>
    <source>
        <strain evidence="1">CBS 12478</strain>
    </source>
</reference>
<dbReference type="GO" id="GO:0003676">
    <property type="term" value="F:nucleic acid binding"/>
    <property type="evidence" value="ECO:0007669"/>
    <property type="project" value="InterPro"/>
</dbReference>
<reference evidence="1" key="2">
    <citation type="submission" date="2024-01" db="EMBL/GenBank/DDBJ databases">
        <title>Comparative genomics of Cryptococcus and Kwoniella reveals pathogenesis evolution and contrasting modes of karyotype evolution via chromosome fusion or intercentromeric recombination.</title>
        <authorList>
            <person name="Coelho M.A."/>
            <person name="David-Palma M."/>
            <person name="Shea T."/>
            <person name="Bowers K."/>
            <person name="McGinley-Smith S."/>
            <person name="Mohammad A.W."/>
            <person name="Gnirke A."/>
            <person name="Yurkov A.M."/>
            <person name="Nowrousian M."/>
            <person name="Sun S."/>
            <person name="Cuomo C.A."/>
            <person name="Heitman J."/>
        </authorList>
    </citation>
    <scope>NUCLEOTIDE SEQUENCE</scope>
    <source>
        <strain evidence="1">CBS 12478</strain>
    </source>
</reference>
<dbReference type="GO" id="GO:0006397">
    <property type="term" value="P:mRNA processing"/>
    <property type="evidence" value="ECO:0007669"/>
    <property type="project" value="UniProtKB-KW"/>
</dbReference>
<dbReference type="AlphaFoldDB" id="A0A5M6C8S7"/>
<dbReference type="KEGG" id="ksn:43587055"/>
<gene>
    <name evidence="1" type="ORF">CI109_100402</name>
</gene>